<dbReference type="GO" id="GO:0006281">
    <property type="term" value="P:DNA repair"/>
    <property type="evidence" value="ECO:0007669"/>
    <property type="project" value="InterPro"/>
</dbReference>
<dbReference type="Proteomes" id="UP000256304">
    <property type="component" value="Unassembled WGS sequence"/>
</dbReference>
<sequence length="176" mass="18584">MRTQARMKLDPQKLLIIGLLIAAVALVCTALYRPERDGQPGWAAVNEQVKQTIGPIEKVADSSADAAKNDEKKRQQTRSKVSANASASARVSAGATGASAKDDGGETVSSDGKVDINHATVEQLDALPGIGASKAKAIMADREQNGLYHSADDLLRVKGIGPKLLEKLKSFIVLQP</sequence>
<evidence type="ECO:0000259" key="2">
    <source>
        <dbReference type="SMART" id="SM00278"/>
    </source>
</evidence>
<dbReference type="InterPro" id="IPR010994">
    <property type="entry name" value="RuvA_2-like"/>
</dbReference>
<dbReference type="NCBIfam" id="TIGR00426">
    <property type="entry name" value="competence protein ComEA helix-hairpin-helix repeat region"/>
    <property type="match status" value="1"/>
</dbReference>
<organism evidence="3 4">
    <name type="scientific">Paenibacillus taihuensis</name>
    <dbReference type="NCBI Taxonomy" id="1156355"/>
    <lineage>
        <taxon>Bacteria</taxon>
        <taxon>Bacillati</taxon>
        <taxon>Bacillota</taxon>
        <taxon>Bacilli</taxon>
        <taxon>Bacillales</taxon>
        <taxon>Paenibacillaceae</taxon>
        <taxon>Paenibacillus</taxon>
    </lineage>
</organism>
<dbReference type="RefSeq" id="WP_116187544.1">
    <property type="nucleotide sequence ID" value="NZ_QTTN01000002.1"/>
</dbReference>
<dbReference type="PANTHER" id="PTHR21180:SF32">
    <property type="entry name" value="ENDONUCLEASE_EXONUCLEASE_PHOSPHATASE FAMILY DOMAIN-CONTAINING PROTEIN 1"/>
    <property type="match status" value="1"/>
</dbReference>
<reference evidence="3 4" key="1">
    <citation type="submission" date="2018-08" db="EMBL/GenBank/DDBJ databases">
        <title>Genomic Encyclopedia of Type Strains, Phase III (KMG-III): the genomes of soil and plant-associated and newly described type strains.</title>
        <authorList>
            <person name="Whitman W."/>
        </authorList>
    </citation>
    <scope>NUCLEOTIDE SEQUENCE [LARGE SCALE GENOMIC DNA]</scope>
    <source>
        <strain evidence="3 4">CGMCC 1.10966</strain>
    </source>
</reference>
<proteinExistence type="predicted"/>
<feature type="domain" description="Helix-hairpin-helix DNA-binding motif class 1" evidence="2">
    <location>
        <begin position="122"/>
        <end position="141"/>
    </location>
</feature>
<protein>
    <submittedName>
        <fullName evidence="3">Competence protein ComEA</fullName>
    </submittedName>
</protein>
<dbReference type="InterPro" id="IPR003583">
    <property type="entry name" value="Hlx-hairpin-Hlx_DNA-bd_motif"/>
</dbReference>
<dbReference type="GO" id="GO:0015628">
    <property type="term" value="P:protein secretion by the type II secretion system"/>
    <property type="evidence" value="ECO:0007669"/>
    <property type="project" value="TreeGrafter"/>
</dbReference>
<evidence type="ECO:0000313" key="3">
    <source>
        <dbReference type="EMBL" id="REE93095.1"/>
    </source>
</evidence>
<name>A0A3D9SMG5_9BACL</name>
<feature type="compositionally biased region" description="Low complexity" evidence="1">
    <location>
        <begin position="78"/>
        <end position="99"/>
    </location>
</feature>
<feature type="region of interest" description="Disordered" evidence="1">
    <location>
        <begin position="60"/>
        <end position="114"/>
    </location>
</feature>
<dbReference type="EMBL" id="QTTN01000002">
    <property type="protein sequence ID" value="REE93095.1"/>
    <property type="molecule type" value="Genomic_DNA"/>
</dbReference>
<dbReference type="InterPro" id="IPR004509">
    <property type="entry name" value="Competence_ComEA_HhH"/>
</dbReference>
<comment type="caution">
    <text evidence="3">The sequence shown here is derived from an EMBL/GenBank/DDBJ whole genome shotgun (WGS) entry which is preliminary data.</text>
</comment>
<accession>A0A3D9SMG5</accession>
<gene>
    <name evidence="3" type="ORF">A8990_102181</name>
</gene>
<evidence type="ECO:0000313" key="4">
    <source>
        <dbReference type="Proteomes" id="UP000256304"/>
    </source>
</evidence>
<evidence type="ECO:0000256" key="1">
    <source>
        <dbReference type="SAM" id="MobiDB-lite"/>
    </source>
</evidence>
<dbReference type="InterPro" id="IPR051675">
    <property type="entry name" value="Endo/Exo/Phosphatase_dom_1"/>
</dbReference>
<dbReference type="Pfam" id="PF12836">
    <property type="entry name" value="HHH_3"/>
    <property type="match status" value="1"/>
</dbReference>
<dbReference type="SUPFAM" id="SSF47781">
    <property type="entry name" value="RuvA domain 2-like"/>
    <property type="match status" value="1"/>
</dbReference>
<dbReference type="OrthoDB" id="9790239at2"/>
<keyword evidence="4" id="KW-1185">Reference proteome</keyword>
<dbReference type="Gene3D" id="1.10.150.320">
    <property type="entry name" value="Photosystem II 12 kDa extrinsic protein"/>
    <property type="match status" value="1"/>
</dbReference>
<dbReference type="GO" id="GO:0015627">
    <property type="term" value="C:type II protein secretion system complex"/>
    <property type="evidence" value="ECO:0007669"/>
    <property type="project" value="TreeGrafter"/>
</dbReference>
<dbReference type="PANTHER" id="PTHR21180">
    <property type="entry name" value="ENDONUCLEASE/EXONUCLEASE/PHOSPHATASE FAMILY DOMAIN-CONTAINING PROTEIN 1"/>
    <property type="match status" value="1"/>
</dbReference>
<feature type="domain" description="Helix-hairpin-helix DNA-binding motif class 1" evidence="2">
    <location>
        <begin position="152"/>
        <end position="171"/>
    </location>
</feature>
<dbReference type="GO" id="GO:0003677">
    <property type="term" value="F:DNA binding"/>
    <property type="evidence" value="ECO:0007669"/>
    <property type="project" value="InterPro"/>
</dbReference>
<dbReference type="AlphaFoldDB" id="A0A3D9SMG5"/>
<dbReference type="SMART" id="SM00278">
    <property type="entry name" value="HhH1"/>
    <property type="match status" value="2"/>
</dbReference>